<dbReference type="GO" id="GO:0080120">
    <property type="term" value="P:CAAX-box protein maturation"/>
    <property type="evidence" value="ECO:0007669"/>
    <property type="project" value="UniProtKB-ARBA"/>
</dbReference>
<dbReference type="EMBL" id="CP036526">
    <property type="protein sequence ID" value="QDT10626.1"/>
    <property type="molecule type" value="Genomic_DNA"/>
</dbReference>
<evidence type="ECO:0000259" key="2">
    <source>
        <dbReference type="Pfam" id="PF02517"/>
    </source>
</evidence>
<keyword evidence="3" id="KW-0645">Protease</keyword>
<proteinExistence type="predicted"/>
<organism evidence="3 4">
    <name type="scientific">Stieleria marina</name>
    <dbReference type="NCBI Taxonomy" id="1930275"/>
    <lineage>
        <taxon>Bacteria</taxon>
        <taxon>Pseudomonadati</taxon>
        <taxon>Planctomycetota</taxon>
        <taxon>Planctomycetia</taxon>
        <taxon>Pirellulales</taxon>
        <taxon>Pirellulaceae</taxon>
        <taxon>Stieleria</taxon>
    </lineage>
</organism>
<keyword evidence="1" id="KW-0812">Transmembrane</keyword>
<dbReference type="Pfam" id="PF02517">
    <property type="entry name" value="Rce1-like"/>
    <property type="match status" value="1"/>
</dbReference>
<feature type="transmembrane region" description="Helical" evidence="1">
    <location>
        <begin position="145"/>
        <end position="171"/>
    </location>
</feature>
<protein>
    <submittedName>
        <fullName evidence="3">CAAX amino terminal protease self-immunity</fullName>
    </submittedName>
</protein>
<accession>A0A517NU27</accession>
<keyword evidence="4" id="KW-1185">Reference proteome</keyword>
<evidence type="ECO:0000313" key="3">
    <source>
        <dbReference type="EMBL" id="QDT10626.1"/>
    </source>
</evidence>
<sequence length="349" mass="36764">MSPSDPTESPVEPDGNPYATPAAETVFDSVDQPAALEAIPVAQAVGGIRPRVWTALAVPAMALVLCVFVSTVMIFVAMVLVLGESDPRALAKPATLVSIMESRLGFCLVVIPPQLMLLISSVLAAQFSPVEIRQRLSLVRGNWPVWTWLAVAAAAPLVGLVSSLILGQFMIESDSLKMMSDVFRDHCDSGFLLPLALIIGVTPAVCEELLFRGYVQTRLIRSFNPVIGVTIASVMFAAFHMDFVHSVAVLPLGFFLGFVVARSGSLFPAMLAHFVNNAISVVGVAFAPTGETDVLALPAVMISLSILGAGMIGGALVVFAAIYYRPQTSVAIGGTNADAAHFSLPAENA</sequence>
<dbReference type="PANTHER" id="PTHR36435:SF1">
    <property type="entry name" value="CAAX AMINO TERMINAL PROTEASE FAMILY PROTEIN"/>
    <property type="match status" value="1"/>
</dbReference>
<dbReference type="RefSeq" id="WP_145418322.1">
    <property type="nucleotide sequence ID" value="NZ_CP036526.1"/>
</dbReference>
<dbReference type="AlphaFoldDB" id="A0A517NU27"/>
<dbReference type="InterPro" id="IPR052710">
    <property type="entry name" value="CAAX_protease"/>
</dbReference>
<reference evidence="3 4" key="1">
    <citation type="submission" date="2019-02" db="EMBL/GenBank/DDBJ databases">
        <title>Deep-cultivation of Planctomycetes and their phenomic and genomic characterization uncovers novel biology.</title>
        <authorList>
            <person name="Wiegand S."/>
            <person name="Jogler M."/>
            <person name="Boedeker C."/>
            <person name="Pinto D."/>
            <person name="Vollmers J."/>
            <person name="Rivas-Marin E."/>
            <person name="Kohn T."/>
            <person name="Peeters S.H."/>
            <person name="Heuer A."/>
            <person name="Rast P."/>
            <person name="Oberbeckmann S."/>
            <person name="Bunk B."/>
            <person name="Jeske O."/>
            <person name="Meyerdierks A."/>
            <person name="Storesund J.E."/>
            <person name="Kallscheuer N."/>
            <person name="Luecker S."/>
            <person name="Lage O.M."/>
            <person name="Pohl T."/>
            <person name="Merkel B.J."/>
            <person name="Hornburger P."/>
            <person name="Mueller R.-W."/>
            <person name="Bruemmer F."/>
            <person name="Labrenz M."/>
            <person name="Spormann A.M."/>
            <person name="Op den Camp H."/>
            <person name="Overmann J."/>
            <person name="Amann R."/>
            <person name="Jetten M.S.M."/>
            <person name="Mascher T."/>
            <person name="Medema M.H."/>
            <person name="Devos D.P."/>
            <person name="Kaster A.-K."/>
            <person name="Ovreas L."/>
            <person name="Rohde M."/>
            <person name="Galperin M.Y."/>
            <person name="Jogler C."/>
        </authorList>
    </citation>
    <scope>NUCLEOTIDE SEQUENCE [LARGE SCALE GENOMIC DNA]</scope>
    <source>
        <strain evidence="3 4">K23_9</strain>
    </source>
</reference>
<dbReference type="Proteomes" id="UP000319817">
    <property type="component" value="Chromosome"/>
</dbReference>
<dbReference type="OrthoDB" id="2035856at2"/>
<feature type="transmembrane region" description="Helical" evidence="1">
    <location>
        <begin position="295"/>
        <end position="324"/>
    </location>
</feature>
<dbReference type="GO" id="GO:0004175">
    <property type="term" value="F:endopeptidase activity"/>
    <property type="evidence" value="ECO:0007669"/>
    <property type="project" value="UniProtKB-ARBA"/>
</dbReference>
<feature type="transmembrane region" description="Helical" evidence="1">
    <location>
        <begin position="56"/>
        <end position="83"/>
    </location>
</feature>
<feature type="transmembrane region" description="Helical" evidence="1">
    <location>
        <begin position="191"/>
        <end position="211"/>
    </location>
</feature>
<gene>
    <name evidence="3" type="ORF">K239x_25830</name>
</gene>
<feature type="transmembrane region" description="Helical" evidence="1">
    <location>
        <begin position="271"/>
        <end position="289"/>
    </location>
</feature>
<keyword evidence="1" id="KW-0472">Membrane</keyword>
<dbReference type="InterPro" id="IPR003675">
    <property type="entry name" value="Rce1/LyrA-like_dom"/>
</dbReference>
<evidence type="ECO:0000256" key="1">
    <source>
        <dbReference type="SAM" id="Phobius"/>
    </source>
</evidence>
<keyword evidence="1" id="KW-1133">Transmembrane helix</keyword>
<feature type="transmembrane region" description="Helical" evidence="1">
    <location>
        <begin position="223"/>
        <end position="241"/>
    </location>
</feature>
<dbReference type="GO" id="GO:0006508">
    <property type="term" value="P:proteolysis"/>
    <property type="evidence" value="ECO:0007669"/>
    <property type="project" value="UniProtKB-KW"/>
</dbReference>
<dbReference type="PANTHER" id="PTHR36435">
    <property type="entry name" value="SLR1288 PROTEIN"/>
    <property type="match status" value="1"/>
</dbReference>
<keyword evidence="3" id="KW-0378">Hydrolase</keyword>
<name>A0A517NU27_9BACT</name>
<feature type="transmembrane region" description="Helical" evidence="1">
    <location>
        <begin position="103"/>
        <end position="124"/>
    </location>
</feature>
<evidence type="ECO:0000313" key="4">
    <source>
        <dbReference type="Proteomes" id="UP000319817"/>
    </source>
</evidence>
<feature type="domain" description="CAAX prenyl protease 2/Lysostaphin resistance protein A-like" evidence="2">
    <location>
        <begin position="192"/>
        <end position="279"/>
    </location>
</feature>